<evidence type="ECO:0000313" key="7">
    <source>
        <dbReference type="EMBL" id="THD74025.1"/>
    </source>
</evidence>
<evidence type="ECO:0000256" key="5">
    <source>
        <dbReference type="SAM" id="SignalP"/>
    </source>
</evidence>
<evidence type="ECO:0000256" key="4">
    <source>
        <dbReference type="PROSITE-ProRule" id="PRU00473"/>
    </source>
</evidence>
<dbReference type="PANTHER" id="PTHR30329:SF21">
    <property type="entry name" value="LIPOPROTEIN YIAD-RELATED"/>
    <property type="match status" value="1"/>
</dbReference>
<name>A0A4S3M8Y5_9RHOB</name>
<comment type="caution">
    <text evidence="7">The sequence shown here is derived from an EMBL/GenBank/DDBJ whole genome shotgun (WGS) entry which is preliminary data.</text>
</comment>
<dbReference type="InterPro" id="IPR006690">
    <property type="entry name" value="OMPA-like_CS"/>
</dbReference>
<dbReference type="Pfam" id="PF13488">
    <property type="entry name" value="Gly-zipper_Omp"/>
    <property type="match status" value="1"/>
</dbReference>
<dbReference type="GO" id="GO:0009279">
    <property type="term" value="C:cell outer membrane"/>
    <property type="evidence" value="ECO:0007669"/>
    <property type="project" value="UniProtKB-SubCell"/>
</dbReference>
<evidence type="ECO:0000256" key="3">
    <source>
        <dbReference type="ARBA" id="ARBA00023237"/>
    </source>
</evidence>
<dbReference type="AlphaFoldDB" id="A0A4S3M8Y5"/>
<evidence type="ECO:0000256" key="2">
    <source>
        <dbReference type="ARBA" id="ARBA00023136"/>
    </source>
</evidence>
<evidence type="ECO:0000313" key="8">
    <source>
        <dbReference type="Proteomes" id="UP000306113"/>
    </source>
</evidence>
<dbReference type="PRINTS" id="PR01021">
    <property type="entry name" value="OMPADOMAIN"/>
</dbReference>
<dbReference type="Pfam" id="PF00691">
    <property type="entry name" value="OmpA"/>
    <property type="match status" value="1"/>
</dbReference>
<proteinExistence type="predicted"/>
<dbReference type="InterPro" id="IPR036737">
    <property type="entry name" value="OmpA-like_sf"/>
</dbReference>
<protein>
    <submittedName>
        <fullName evidence="7">OmpA family protein</fullName>
    </submittedName>
</protein>
<keyword evidence="5" id="KW-0732">Signal</keyword>
<dbReference type="PROSITE" id="PS51257">
    <property type="entry name" value="PROKAR_LIPOPROTEIN"/>
    <property type="match status" value="1"/>
</dbReference>
<dbReference type="OrthoDB" id="9782229at2"/>
<dbReference type="PROSITE" id="PS01068">
    <property type="entry name" value="OMPA_1"/>
    <property type="match status" value="1"/>
</dbReference>
<feature type="domain" description="OmpA-like" evidence="6">
    <location>
        <begin position="101"/>
        <end position="217"/>
    </location>
</feature>
<dbReference type="InterPro" id="IPR050330">
    <property type="entry name" value="Bact_OuterMem_StrucFunc"/>
</dbReference>
<comment type="subcellular location">
    <subcellularLocation>
        <location evidence="1">Cell outer membrane</location>
    </subcellularLocation>
</comment>
<organism evidence="7 8">
    <name type="scientific">Thalassobius vesicularis</name>
    <dbReference type="NCBI Taxonomy" id="1294297"/>
    <lineage>
        <taxon>Bacteria</taxon>
        <taxon>Pseudomonadati</taxon>
        <taxon>Pseudomonadota</taxon>
        <taxon>Alphaproteobacteria</taxon>
        <taxon>Rhodobacterales</taxon>
        <taxon>Roseobacteraceae</taxon>
        <taxon>Thalassovita</taxon>
    </lineage>
</organism>
<dbReference type="CDD" id="cd07185">
    <property type="entry name" value="OmpA_C-like"/>
    <property type="match status" value="1"/>
</dbReference>
<dbReference type="PROSITE" id="PS51123">
    <property type="entry name" value="OMPA_2"/>
    <property type="match status" value="1"/>
</dbReference>
<dbReference type="Proteomes" id="UP000306113">
    <property type="component" value="Unassembled WGS sequence"/>
</dbReference>
<dbReference type="RefSeq" id="WP_136339235.1">
    <property type="nucleotide sequence ID" value="NZ_SSMD01000004.1"/>
</dbReference>
<keyword evidence="2 4" id="KW-0472">Membrane</keyword>
<evidence type="ECO:0000256" key="1">
    <source>
        <dbReference type="ARBA" id="ARBA00004442"/>
    </source>
</evidence>
<dbReference type="PANTHER" id="PTHR30329">
    <property type="entry name" value="STATOR ELEMENT OF FLAGELLAR MOTOR COMPLEX"/>
    <property type="match status" value="1"/>
</dbReference>
<evidence type="ECO:0000259" key="6">
    <source>
        <dbReference type="PROSITE" id="PS51123"/>
    </source>
</evidence>
<dbReference type="Gene3D" id="3.30.1330.60">
    <property type="entry name" value="OmpA-like domain"/>
    <property type="match status" value="1"/>
</dbReference>
<accession>A0A4S3M8Y5</accession>
<dbReference type="InterPro" id="IPR006665">
    <property type="entry name" value="OmpA-like"/>
</dbReference>
<gene>
    <name evidence="7" type="ORF">E7681_10490</name>
</gene>
<dbReference type="SUPFAM" id="SSF103088">
    <property type="entry name" value="OmpA-like"/>
    <property type="match status" value="1"/>
</dbReference>
<dbReference type="EMBL" id="SSMD01000004">
    <property type="protein sequence ID" value="THD74025.1"/>
    <property type="molecule type" value="Genomic_DNA"/>
</dbReference>
<keyword evidence="8" id="KW-1185">Reference proteome</keyword>
<feature type="signal peptide" evidence="5">
    <location>
        <begin position="1"/>
        <end position="26"/>
    </location>
</feature>
<feature type="chain" id="PRO_5020864897" evidence="5">
    <location>
        <begin position="27"/>
        <end position="217"/>
    </location>
</feature>
<keyword evidence="3" id="KW-0998">Cell outer membrane</keyword>
<dbReference type="InterPro" id="IPR039567">
    <property type="entry name" value="Gly-zipper"/>
</dbReference>
<sequence length="217" mass="22438">MTIARKSVAFLAASALLLTTACTDGAMSDSDPNKNAKEGALVGGIIGAVGGAMLSGNKKKGAIVGAALGAGVGAAIGNNLDKQEAELRQSLDGRVRIINEGDRLVVIMPQDILFGTDSTYVQGGLRDDIQAVATSLNRYPESTVQVIGHTDNTGSAQYNLDLSQRRAAAVANILIGSGVYSGRVQIIGRGEDAPIATNLTPEGRAQNRRVEIVILPN</sequence>
<reference evidence="7 8" key="1">
    <citation type="submission" date="2019-04" db="EMBL/GenBank/DDBJ databases">
        <title>Draft genome sequence of Youngimonas vesicularis.</title>
        <authorList>
            <person name="Hameed A."/>
        </authorList>
    </citation>
    <scope>NUCLEOTIDE SEQUENCE [LARGE SCALE GENOMIC DNA]</scope>
    <source>
        <strain evidence="7 8">CC-AMW-E</strain>
    </source>
</reference>
<dbReference type="InterPro" id="IPR006664">
    <property type="entry name" value="OMP_bac"/>
</dbReference>